<feature type="region of interest" description="Disordered" evidence="1">
    <location>
        <begin position="82"/>
        <end position="108"/>
    </location>
</feature>
<proteinExistence type="predicted"/>
<dbReference type="Proteomes" id="UP001054945">
    <property type="component" value="Unassembled WGS sequence"/>
</dbReference>
<organism evidence="2 3">
    <name type="scientific">Caerostris extrusa</name>
    <name type="common">Bark spider</name>
    <name type="synonym">Caerostris bankana</name>
    <dbReference type="NCBI Taxonomy" id="172846"/>
    <lineage>
        <taxon>Eukaryota</taxon>
        <taxon>Metazoa</taxon>
        <taxon>Ecdysozoa</taxon>
        <taxon>Arthropoda</taxon>
        <taxon>Chelicerata</taxon>
        <taxon>Arachnida</taxon>
        <taxon>Araneae</taxon>
        <taxon>Araneomorphae</taxon>
        <taxon>Entelegynae</taxon>
        <taxon>Araneoidea</taxon>
        <taxon>Araneidae</taxon>
        <taxon>Caerostris</taxon>
    </lineage>
</organism>
<protein>
    <submittedName>
        <fullName evidence="2">Uncharacterized protein</fullName>
    </submittedName>
</protein>
<dbReference type="EMBL" id="BPLR01004494">
    <property type="protein sequence ID" value="GIX95327.1"/>
    <property type="molecule type" value="Genomic_DNA"/>
</dbReference>
<dbReference type="AlphaFoldDB" id="A0AAV4PD28"/>
<comment type="caution">
    <text evidence="2">The sequence shown here is derived from an EMBL/GenBank/DDBJ whole genome shotgun (WGS) entry which is preliminary data.</text>
</comment>
<keyword evidence="3" id="KW-1185">Reference proteome</keyword>
<feature type="compositionally biased region" description="Polar residues" evidence="1">
    <location>
        <begin position="90"/>
        <end position="108"/>
    </location>
</feature>
<gene>
    <name evidence="2" type="ORF">CEXT_331661</name>
</gene>
<reference evidence="2 3" key="1">
    <citation type="submission" date="2021-06" db="EMBL/GenBank/DDBJ databases">
        <title>Caerostris extrusa draft genome.</title>
        <authorList>
            <person name="Kono N."/>
            <person name="Arakawa K."/>
        </authorList>
    </citation>
    <scope>NUCLEOTIDE SEQUENCE [LARGE SCALE GENOMIC DNA]</scope>
</reference>
<accession>A0AAV4PD28</accession>
<evidence type="ECO:0000313" key="2">
    <source>
        <dbReference type="EMBL" id="GIX95327.1"/>
    </source>
</evidence>
<evidence type="ECO:0000313" key="3">
    <source>
        <dbReference type="Proteomes" id="UP001054945"/>
    </source>
</evidence>
<sequence>MTGGDHLFVLSPSSSLKITHGPLSRSSCCSRQRQQAAEENNESATNLPFVSRKRMTGGDTRTLSSFLEAHSDPLVVLSVARDKGNKQQRKTMNLLQISHSSGNYDQDD</sequence>
<name>A0AAV4PD28_CAEEX</name>
<evidence type="ECO:0000256" key="1">
    <source>
        <dbReference type="SAM" id="MobiDB-lite"/>
    </source>
</evidence>